<dbReference type="AlphaFoldDB" id="A0A0R1MAT4"/>
<reference evidence="9 10" key="1">
    <citation type="journal article" date="2015" name="Genome Announc.">
        <title>Expanding the biotechnology potential of lactobacilli through comparative genomics of 213 strains and associated genera.</title>
        <authorList>
            <person name="Sun Z."/>
            <person name="Harris H.M."/>
            <person name="McCann A."/>
            <person name="Guo C."/>
            <person name="Argimon S."/>
            <person name="Zhang W."/>
            <person name="Yang X."/>
            <person name="Jeffery I.B."/>
            <person name="Cooney J.C."/>
            <person name="Kagawa T.F."/>
            <person name="Liu W."/>
            <person name="Song Y."/>
            <person name="Salvetti E."/>
            <person name="Wrobel A."/>
            <person name="Rasinkangas P."/>
            <person name="Parkhill J."/>
            <person name="Rea M.C."/>
            <person name="O'Sullivan O."/>
            <person name="Ritari J."/>
            <person name="Douillard F.P."/>
            <person name="Paul Ross R."/>
            <person name="Yang R."/>
            <person name="Briner A.E."/>
            <person name="Felis G.E."/>
            <person name="de Vos W.M."/>
            <person name="Barrangou R."/>
            <person name="Klaenhammer T.R."/>
            <person name="Caufield P.W."/>
            <person name="Cui Y."/>
            <person name="Zhang H."/>
            <person name="O'Toole P.W."/>
        </authorList>
    </citation>
    <scope>NUCLEOTIDE SEQUENCE [LARGE SCALE GENOMIC DNA]</scope>
    <source>
        <strain evidence="9 10">DSM 19910</strain>
    </source>
</reference>
<dbReference type="InterPro" id="IPR000835">
    <property type="entry name" value="HTH_MarR-typ"/>
</dbReference>
<dbReference type="PATRIC" id="fig|1423731.3.peg.1521"/>
<protein>
    <recommendedName>
        <fullName evidence="6">HTH-type transcriptional regulator SarZ</fullName>
    </recommendedName>
    <alternativeName>
        <fullName evidence="7">Staphylococcal accessory regulator Z</fullName>
    </alternativeName>
</protein>
<comment type="similarity">
    <text evidence="5">Belongs to the SarZ family.</text>
</comment>
<accession>A0A0R1MAT4</accession>
<comment type="subcellular location">
    <subcellularLocation>
        <location evidence="1">Cytoplasm</location>
    </subcellularLocation>
</comment>
<dbReference type="InterPro" id="IPR036388">
    <property type="entry name" value="WH-like_DNA-bd_sf"/>
</dbReference>
<evidence type="ECO:0000256" key="7">
    <source>
        <dbReference type="ARBA" id="ARBA00047207"/>
    </source>
</evidence>
<keyword evidence="2" id="KW-0805">Transcription regulation</keyword>
<evidence type="ECO:0000256" key="1">
    <source>
        <dbReference type="ARBA" id="ARBA00004496"/>
    </source>
</evidence>
<comment type="caution">
    <text evidence="9">The sequence shown here is derived from an EMBL/GenBank/DDBJ whole genome shotgun (WGS) entry which is preliminary data.</text>
</comment>
<evidence type="ECO:0000256" key="5">
    <source>
        <dbReference type="ARBA" id="ARBA00046337"/>
    </source>
</evidence>
<dbReference type="InterPro" id="IPR036390">
    <property type="entry name" value="WH_DNA-bd_sf"/>
</dbReference>
<dbReference type="GO" id="GO:0005737">
    <property type="term" value="C:cytoplasm"/>
    <property type="evidence" value="ECO:0007669"/>
    <property type="project" value="UniProtKB-SubCell"/>
</dbReference>
<dbReference type="EMBL" id="AZEF01000027">
    <property type="protein sequence ID" value="KRL01339.1"/>
    <property type="molecule type" value="Genomic_DNA"/>
</dbReference>
<proteinExistence type="inferred from homology"/>
<dbReference type="Proteomes" id="UP000051621">
    <property type="component" value="Unassembled WGS sequence"/>
</dbReference>
<dbReference type="SUPFAM" id="SSF46785">
    <property type="entry name" value="Winged helix' DNA-binding domain"/>
    <property type="match status" value="1"/>
</dbReference>
<dbReference type="InterPro" id="IPR055166">
    <property type="entry name" value="Transc_reg_Sar_Rot_HTH"/>
</dbReference>
<dbReference type="Pfam" id="PF22381">
    <property type="entry name" value="Staph_reg_Sar_Rot"/>
    <property type="match status" value="1"/>
</dbReference>
<dbReference type="PANTHER" id="PTHR42756:SF1">
    <property type="entry name" value="TRANSCRIPTIONAL REPRESSOR OF EMRAB OPERON"/>
    <property type="match status" value="1"/>
</dbReference>
<name>A0A0R1MAT4_9LACO</name>
<keyword evidence="3" id="KW-0238">DNA-binding</keyword>
<evidence type="ECO:0000256" key="4">
    <source>
        <dbReference type="ARBA" id="ARBA00023163"/>
    </source>
</evidence>
<evidence type="ECO:0000256" key="6">
    <source>
        <dbReference type="ARBA" id="ARBA00047188"/>
    </source>
</evidence>
<dbReference type="SMART" id="SM00347">
    <property type="entry name" value="HTH_MARR"/>
    <property type="match status" value="1"/>
</dbReference>
<keyword evidence="10" id="KW-1185">Reference proteome</keyword>
<dbReference type="GO" id="GO:0003700">
    <property type="term" value="F:DNA-binding transcription factor activity"/>
    <property type="evidence" value="ECO:0007669"/>
    <property type="project" value="InterPro"/>
</dbReference>
<evidence type="ECO:0000313" key="9">
    <source>
        <dbReference type="EMBL" id="KRL01339.1"/>
    </source>
</evidence>
<dbReference type="STRING" id="1423731.FC81_GL001482"/>
<evidence type="ECO:0000256" key="2">
    <source>
        <dbReference type="ARBA" id="ARBA00023015"/>
    </source>
</evidence>
<feature type="domain" description="HTH marR-type" evidence="8">
    <location>
        <begin position="44"/>
        <end position="143"/>
    </location>
</feature>
<dbReference type="GO" id="GO:0003677">
    <property type="term" value="F:DNA binding"/>
    <property type="evidence" value="ECO:0007669"/>
    <property type="project" value="UniProtKB-KW"/>
</dbReference>
<dbReference type="PANTHER" id="PTHR42756">
    <property type="entry name" value="TRANSCRIPTIONAL REGULATOR, MARR"/>
    <property type="match status" value="1"/>
</dbReference>
<organism evidence="9 10">
    <name type="scientific">Liquorilactobacillus capillatus DSM 19910</name>
    <dbReference type="NCBI Taxonomy" id="1423731"/>
    <lineage>
        <taxon>Bacteria</taxon>
        <taxon>Bacillati</taxon>
        <taxon>Bacillota</taxon>
        <taxon>Bacilli</taxon>
        <taxon>Lactobacillales</taxon>
        <taxon>Lactobacillaceae</taxon>
        <taxon>Liquorilactobacillus</taxon>
    </lineage>
</organism>
<evidence type="ECO:0000259" key="8">
    <source>
        <dbReference type="SMART" id="SM00347"/>
    </source>
</evidence>
<evidence type="ECO:0000256" key="3">
    <source>
        <dbReference type="ARBA" id="ARBA00023125"/>
    </source>
</evidence>
<evidence type="ECO:0000313" key="10">
    <source>
        <dbReference type="Proteomes" id="UP000051621"/>
    </source>
</evidence>
<gene>
    <name evidence="9" type="ORF">FC81_GL001482</name>
</gene>
<sequence>MIYRAHQALYKGVFIMIEPGHEPYDELCFSVYTTNRYFHHLCNLILQDYNLTYLQYMVLLVVKTKKQTTLTAICSKLDLANNTITPVVQKLVTKKWLTKKKAAGDSRFLEISLHAASLKSLAEIREKIGYVQYRFSQVAEQPIEELIEQYTTLNTSLIKLNQNLADDF</sequence>
<keyword evidence="4" id="KW-0804">Transcription</keyword>
<dbReference type="Gene3D" id="1.10.10.10">
    <property type="entry name" value="Winged helix-like DNA-binding domain superfamily/Winged helix DNA-binding domain"/>
    <property type="match status" value="1"/>
</dbReference>